<evidence type="ECO:0000256" key="2">
    <source>
        <dbReference type="SAM" id="SignalP"/>
    </source>
</evidence>
<evidence type="ECO:0000313" key="5">
    <source>
        <dbReference type="Proteomes" id="UP000294616"/>
    </source>
</evidence>
<dbReference type="InterPro" id="IPR027385">
    <property type="entry name" value="Beta-barrel_OMP"/>
</dbReference>
<gene>
    <name evidence="4" type="ORF">C8N28_2415</name>
</gene>
<accession>A0A4R1LR27</accession>
<name>A0A4R1LR27_9SPHI</name>
<dbReference type="RefSeq" id="WP_132225219.1">
    <property type="nucleotide sequence ID" value="NZ_SMGO01000003.1"/>
</dbReference>
<feature type="chain" id="PRO_5020354590" evidence="2">
    <location>
        <begin position="21"/>
        <end position="205"/>
    </location>
</feature>
<dbReference type="Gene3D" id="2.40.160.20">
    <property type="match status" value="1"/>
</dbReference>
<dbReference type="InterPro" id="IPR011250">
    <property type="entry name" value="OMP/PagP_B-barrel"/>
</dbReference>
<dbReference type="SUPFAM" id="SSF56925">
    <property type="entry name" value="OMPA-like"/>
    <property type="match status" value="1"/>
</dbReference>
<proteinExistence type="predicted"/>
<dbReference type="Proteomes" id="UP000294616">
    <property type="component" value="Unassembled WGS sequence"/>
</dbReference>
<keyword evidence="1 2" id="KW-0732">Signal</keyword>
<feature type="signal peptide" evidence="2">
    <location>
        <begin position="1"/>
        <end position="20"/>
    </location>
</feature>
<evidence type="ECO:0000256" key="1">
    <source>
        <dbReference type="ARBA" id="ARBA00022729"/>
    </source>
</evidence>
<reference evidence="4 5" key="1">
    <citation type="submission" date="2019-03" db="EMBL/GenBank/DDBJ databases">
        <title>Genomic Encyclopedia of Archaeal and Bacterial Type Strains, Phase II (KMG-II): from individual species to whole genera.</title>
        <authorList>
            <person name="Goeker M."/>
        </authorList>
    </citation>
    <scope>NUCLEOTIDE SEQUENCE [LARGE SCALE GENOMIC DNA]</scope>
    <source>
        <strain evidence="4 5">DSM 22554</strain>
    </source>
</reference>
<comment type="caution">
    <text evidence="4">The sequence shown here is derived from an EMBL/GenBank/DDBJ whole genome shotgun (WGS) entry which is preliminary data.</text>
</comment>
<sequence>MKKIFLSIALLGGIVLTSQAQTDKGQFIVGGNVQYSTSKSDADNAKASHSFSIVPNVGYFVDNNIAVGTGIGYQSAKSANPGNYGKREAFVISPFGRYYVPVAEKFKFFGQLSVPMAFGTTKATDADLEVGDKTGSSTSIGVALSPGFAYYPSKKIGIEFALNGASYNHYTLEDADGNEIKGQGSEDFSIGTDFFSPSIGIQFHF</sequence>
<evidence type="ECO:0000313" key="4">
    <source>
        <dbReference type="EMBL" id="TCK80670.1"/>
    </source>
</evidence>
<dbReference type="Pfam" id="PF13505">
    <property type="entry name" value="OMP_b-brl"/>
    <property type="match status" value="1"/>
</dbReference>
<evidence type="ECO:0000259" key="3">
    <source>
        <dbReference type="Pfam" id="PF13505"/>
    </source>
</evidence>
<organism evidence="4 5">
    <name type="scientific">Albibacterium bauzanense</name>
    <dbReference type="NCBI Taxonomy" id="653929"/>
    <lineage>
        <taxon>Bacteria</taxon>
        <taxon>Pseudomonadati</taxon>
        <taxon>Bacteroidota</taxon>
        <taxon>Sphingobacteriia</taxon>
        <taxon>Sphingobacteriales</taxon>
        <taxon>Sphingobacteriaceae</taxon>
        <taxon>Albibacterium</taxon>
    </lineage>
</organism>
<dbReference type="EMBL" id="SMGO01000003">
    <property type="protein sequence ID" value="TCK80670.1"/>
    <property type="molecule type" value="Genomic_DNA"/>
</dbReference>
<dbReference type="OrthoDB" id="945117at2"/>
<protein>
    <submittedName>
        <fullName evidence="4">Outer membrane protein with beta-barrel domain</fullName>
    </submittedName>
</protein>
<dbReference type="AlphaFoldDB" id="A0A4R1LR27"/>
<keyword evidence="5" id="KW-1185">Reference proteome</keyword>
<feature type="domain" description="Outer membrane protein beta-barrel" evidence="3">
    <location>
        <begin position="7"/>
        <end position="180"/>
    </location>
</feature>